<accession>A0ABX5J7K9</accession>
<gene>
    <name evidence="1" type="ORF">C8J29_106153</name>
</gene>
<name>A0ABX5J7K9_9RHOB</name>
<dbReference type="Proteomes" id="UP000240800">
    <property type="component" value="Unassembled WGS sequence"/>
</dbReference>
<organism evidence="1 2">
    <name type="scientific">Cereibacter johrii</name>
    <dbReference type="NCBI Taxonomy" id="445629"/>
    <lineage>
        <taxon>Bacteria</taxon>
        <taxon>Pseudomonadati</taxon>
        <taxon>Pseudomonadota</taxon>
        <taxon>Alphaproteobacteria</taxon>
        <taxon>Rhodobacterales</taxon>
        <taxon>Paracoccaceae</taxon>
        <taxon>Cereibacter</taxon>
    </lineage>
</organism>
<evidence type="ECO:0000313" key="1">
    <source>
        <dbReference type="EMBL" id="PTM77227.1"/>
    </source>
</evidence>
<proteinExistence type="predicted"/>
<dbReference type="EMBL" id="PZZW01000006">
    <property type="protein sequence ID" value="PTM77227.1"/>
    <property type="molecule type" value="Genomic_DNA"/>
</dbReference>
<keyword evidence="2" id="KW-1185">Reference proteome</keyword>
<sequence>MILQPLAWASLLANARARLSRSGNRCHIAEARP</sequence>
<protein>
    <submittedName>
        <fullName evidence="1">Uncharacterized protein</fullName>
    </submittedName>
</protein>
<evidence type="ECO:0000313" key="2">
    <source>
        <dbReference type="Proteomes" id="UP000240800"/>
    </source>
</evidence>
<comment type="caution">
    <text evidence="1">The sequence shown here is derived from an EMBL/GenBank/DDBJ whole genome shotgun (WGS) entry which is preliminary data.</text>
</comment>
<reference evidence="1 2" key="1">
    <citation type="submission" date="2018-04" db="EMBL/GenBank/DDBJ databases">
        <title>Genomic Encyclopedia of Type Strains, Phase III (KMG-III): the genomes of soil and plant-associated and newly described type strains.</title>
        <authorList>
            <person name="Whitman W."/>
        </authorList>
    </citation>
    <scope>NUCLEOTIDE SEQUENCE [LARGE SCALE GENOMIC DNA]</scope>
    <source>
        <strain evidence="1 2">JA192</strain>
    </source>
</reference>